<evidence type="ECO:0000256" key="1">
    <source>
        <dbReference type="ARBA" id="ARBA00023016"/>
    </source>
</evidence>
<proteinExistence type="inferred from homology"/>
<comment type="similarity">
    <text evidence="2 3">Belongs to the small heat shock protein (HSP20) family.</text>
</comment>
<dbReference type="InterPro" id="IPR031107">
    <property type="entry name" value="Small_HSP"/>
</dbReference>
<dbReference type="AlphaFoldDB" id="A0A0H5QPN7"/>
<dbReference type="SUPFAM" id="SSF49764">
    <property type="entry name" value="HSP20-like chaperones"/>
    <property type="match status" value="1"/>
</dbReference>
<accession>A0A0H5QPN7</accession>
<evidence type="ECO:0000256" key="3">
    <source>
        <dbReference type="RuleBase" id="RU003616"/>
    </source>
</evidence>
<evidence type="ECO:0000313" key="5">
    <source>
        <dbReference type="EMBL" id="CRZ04008.1"/>
    </source>
</evidence>
<sequence length="197" mass="22325">MLGRQSFDRQFSDLRRRLNEFTNMFDTLGDPFSHDPFQSSRSIDMTTPILPLLSTLSPGSTALSTPSTVGGSNWLSPWTATTSDLNAPIVDLPLDVTETDKEMILNADVPGMDKSNFNIRISGDVLEIECHREEEKTRDEATNRIRERRYGRAIRSMRLPDNIDMQNISSQYVDGVLSLRLPKLKPEPSNVKRIEIQ</sequence>
<dbReference type="InterPro" id="IPR002068">
    <property type="entry name" value="A-crystallin/Hsp20_dom"/>
</dbReference>
<reference evidence="5" key="1">
    <citation type="submission" date="2015-04" db="EMBL/GenBank/DDBJ databases">
        <title>The genome sequence of the plant pathogenic Rhizarian Plasmodiophora brassicae reveals insights in its biotrophic life cycle and the origin of chitin synthesis.</title>
        <authorList>
            <person name="Schwelm A."/>
            <person name="Fogelqvist J."/>
            <person name="Knaust A."/>
            <person name="Julke S."/>
            <person name="Lilja T."/>
            <person name="Dhandapani V."/>
            <person name="Bonilla-Rosso G."/>
            <person name="Karlsson M."/>
            <person name="Shevchenko A."/>
            <person name="Choi S.R."/>
            <person name="Kim H.G."/>
            <person name="Park J.Y."/>
            <person name="Lim Y.P."/>
            <person name="Ludwig-Muller J."/>
            <person name="Dixelius C."/>
        </authorList>
    </citation>
    <scope>NUCLEOTIDE SEQUENCE</scope>
    <source>
        <tissue evidence="5">Potato root galls</tissue>
    </source>
</reference>
<dbReference type="EMBL" id="HACM01003566">
    <property type="protein sequence ID" value="CRZ04008.1"/>
    <property type="molecule type" value="Transcribed_RNA"/>
</dbReference>
<name>A0A0H5QPN7_9EUKA</name>
<dbReference type="Gene3D" id="2.60.40.790">
    <property type="match status" value="1"/>
</dbReference>
<dbReference type="CDD" id="cd06464">
    <property type="entry name" value="ACD_sHsps-like"/>
    <property type="match status" value="1"/>
</dbReference>
<dbReference type="PANTHER" id="PTHR11527">
    <property type="entry name" value="HEAT-SHOCK PROTEIN 20 FAMILY MEMBER"/>
    <property type="match status" value="1"/>
</dbReference>
<feature type="domain" description="SHSP" evidence="4">
    <location>
        <begin position="80"/>
        <end position="197"/>
    </location>
</feature>
<evidence type="ECO:0000259" key="4">
    <source>
        <dbReference type="PROSITE" id="PS01031"/>
    </source>
</evidence>
<keyword evidence="1" id="KW-0346">Stress response</keyword>
<evidence type="ECO:0000256" key="2">
    <source>
        <dbReference type="PROSITE-ProRule" id="PRU00285"/>
    </source>
</evidence>
<dbReference type="PROSITE" id="PS01031">
    <property type="entry name" value="SHSP"/>
    <property type="match status" value="1"/>
</dbReference>
<dbReference type="Pfam" id="PF00011">
    <property type="entry name" value="HSP20"/>
    <property type="match status" value="1"/>
</dbReference>
<protein>
    <recommendedName>
        <fullName evidence="4">SHSP domain-containing protein</fullName>
    </recommendedName>
</protein>
<organism evidence="5">
    <name type="scientific">Spongospora subterranea</name>
    <dbReference type="NCBI Taxonomy" id="70186"/>
    <lineage>
        <taxon>Eukaryota</taxon>
        <taxon>Sar</taxon>
        <taxon>Rhizaria</taxon>
        <taxon>Endomyxa</taxon>
        <taxon>Phytomyxea</taxon>
        <taxon>Plasmodiophorida</taxon>
        <taxon>Plasmodiophoridae</taxon>
        <taxon>Spongospora</taxon>
    </lineage>
</organism>
<dbReference type="InterPro" id="IPR008978">
    <property type="entry name" value="HSP20-like_chaperone"/>
</dbReference>